<protein>
    <submittedName>
        <fullName evidence="1">Gluconate 2-dehydrogenase subunit 3 family protein</fullName>
    </submittedName>
</protein>
<proteinExistence type="predicted"/>
<evidence type="ECO:0000313" key="1">
    <source>
        <dbReference type="EMBL" id="WED63394.1"/>
    </source>
</evidence>
<organism evidence="1 2">
    <name type="scientific">Synoicihabitans lomoniglobus</name>
    <dbReference type="NCBI Taxonomy" id="2909285"/>
    <lineage>
        <taxon>Bacteria</taxon>
        <taxon>Pseudomonadati</taxon>
        <taxon>Verrucomicrobiota</taxon>
        <taxon>Opitutia</taxon>
        <taxon>Opitutales</taxon>
        <taxon>Opitutaceae</taxon>
        <taxon>Synoicihabitans</taxon>
    </lineage>
</organism>
<dbReference type="EMBL" id="CP119075">
    <property type="protein sequence ID" value="WED63394.1"/>
    <property type="molecule type" value="Genomic_DNA"/>
</dbReference>
<dbReference type="KEGG" id="slom:PXH66_13730"/>
<sequence>MNTSIPSSDRLDRRTALKWMATAAASAALLPRSRAQPAPEPGVSVVTAPMGDGYGTDPDLLRDYAPGDLWPLTFNDHQRRTAAVLCGLIIPADNRSPSAADLKVHDFIDEWISSPYPAQAGDRALILQGLEQLDGLAQKRYGSPFADLRINAQATLCDKLAKMEEMDAATESALSASDREFRQLQRAFRRFRDLTAGGFFTTPEGLKDIGYLGNVPLAAFPAPPADLLKRLGLPVE</sequence>
<keyword evidence="2" id="KW-1185">Reference proteome</keyword>
<reference evidence="1" key="1">
    <citation type="submission" date="2023-03" db="EMBL/GenBank/DDBJ databases">
        <title>Lomoglobus Profundus gen. nov., sp. nov., a novel member of the phylum Verrucomicrobia, isolated from deep-marine sediment of South China Sea.</title>
        <authorList>
            <person name="Ahmad T."/>
            <person name="Ishaq S.E."/>
            <person name="Wang F."/>
        </authorList>
    </citation>
    <scope>NUCLEOTIDE SEQUENCE</scope>
    <source>
        <strain evidence="1">LMO-M01</strain>
    </source>
</reference>
<dbReference type="AlphaFoldDB" id="A0AAF0CP52"/>
<name>A0AAF0CP52_9BACT</name>
<accession>A0AAF0CP52</accession>
<gene>
    <name evidence="1" type="ORF">PXH66_13730</name>
</gene>
<dbReference type="PROSITE" id="PS51318">
    <property type="entry name" value="TAT"/>
    <property type="match status" value="1"/>
</dbReference>
<dbReference type="Proteomes" id="UP001218638">
    <property type="component" value="Chromosome"/>
</dbReference>
<dbReference type="Pfam" id="PF13618">
    <property type="entry name" value="Gluconate_2-dh3"/>
    <property type="match status" value="1"/>
</dbReference>
<dbReference type="InterPro" id="IPR027056">
    <property type="entry name" value="Gluconate_2DH_su3"/>
</dbReference>
<dbReference type="InterPro" id="IPR006311">
    <property type="entry name" value="TAT_signal"/>
</dbReference>
<dbReference type="RefSeq" id="WP_330929229.1">
    <property type="nucleotide sequence ID" value="NZ_CP119075.1"/>
</dbReference>
<evidence type="ECO:0000313" key="2">
    <source>
        <dbReference type="Proteomes" id="UP001218638"/>
    </source>
</evidence>